<reference evidence="2" key="1">
    <citation type="journal article" date="2021" name="Proc. Natl. Acad. Sci. U.S.A.">
        <title>A Catalog of Tens of Thousands of Viruses from Human Metagenomes Reveals Hidden Associations with Chronic Diseases.</title>
        <authorList>
            <person name="Tisza M.J."/>
            <person name="Buck C.B."/>
        </authorList>
    </citation>
    <scope>NUCLEOTIDE SEQUENCE</scope>
    <source>
        <strain evidence="2">Ctn8e14</strain>
    </source>
</reference>
<accession>A0A8S5T4N1</accession>
<evidence type="ECO:0000313" key="2">
    <source>
        <dbReference type="EMBL" id="DAF58193.1"/>
    </source>
</evidence>
<name>A0A8S5T4N1_9CAUD</name>
<sequence length="64" mass="7425">MIFFTVIGVITTIVILIPNILAILEWTPIQNKRRAKAAKVRRRRIAEMKKLSNIRDNININPVE</sequence>
<evidence type="ECO:0000256" key="1">
    <source>
        <dbReference type="SAM" id="Phobius"/>
    </source>
</evidence>
<organism evidence="2">
    <name type="scientific">Siphoviridae sp. ctn8e14</name>
    <dbReference type="NCBI Taxonomy" id="2827936"/>
    <lineage>
        <taxon>Viruses</taxon>
        <taxon>Duplodnaviria</taxon>
        <taxon>Heunggongvirae</taxon>
        <taxon>Uroviricota</taxon>
        <taxon>Caudoviricetes</taxon>
    </lineage>
</organism>
<protein>
    <submittedName>
        <fullName evidence="2">Uncharacterized protein</fullName>
    </submittedName>
</protein>
<feature type="transmembrane region" description="Helical" evidence="1">
    <location>
        <begin position="6"/>
        <end position="26"/>
    </location>
</feature>
<dbReference type="EMBL" id="BK032747">
    <property type="protein sequence ID" value="DAF58193.1"/>
    <property type="molecule type" value="Genomic_DNA"/>
</dbReference>
<keyword evidence="1" id="KW-0812">Transmembrane</keyword>
<keyword evidence="1" id="KW-1133">Transmembrane helix</keyword>
<proteinExistence type="predicted"/>
<keyword evidence="1" id="KW-0472">Membrane</keyword>